<comment type="caution">
    <text evidence="3">The sequence shown here is derived from an EMBL/GenBank/DDBJ whole genome shotgun (WGS) entry which is preliminary data.</text>
</comment>
<reference evidence="3" key="1">
    <citation type="journal article" date="2014" name="Int. J. Syst. Evol. Microbiol.">
        <title>Complete genome sequence of Corynebacterium casei LMG S-19264T (=DSM 44701T), isolated from a smear-ripened cheese.</title>
        <authorList>
            <consortium name="US DOE Joint Genome Institute (JGI-PGF)"/>
            <person name="Walter F."/>
            <person name="Albersmeier A."/>
            <person name="Kalinowski J."/>
            <person name="Ruckert C."/>
        </authorList>
    </citation>
    <scope>NUCLEOTIDE SEQUENCE</scope>
    <source>
        <strain evidence="3">CGMCC 1.12153</strain>
    </source>
</reference>
<keyword evidence="4" id="KW-1185">Reference proteome</keyword>
<feature type="compositionally biased region" description="Low complexity" evidence="1">
    <location>
        <begin position="23"/>
        <end position="32"/>
    </location>
</feature>
<dbReference type="RefSeq" id="WP_188376383.1">
    <property type="nucleotide sequence ID" value="NZ_BMEL01000001.1"/>
</dbReference>
<dbReference type="AlphaFoldDB" id="A0A917AZV5"/>
<feature type="compositionally biased region" description="Basic and acidic residues" evidence="1">
    <location>
        <begin position="1"/>
        <end position="22"/>
    </location>
</feature>
<keyword evidence="2" id="KW-0812">Transmembrane</keyword>
<accession>A0A917AZV5</accession>
<name>A0A917AZV5_HALAA</name>
<reference evidence="3" key="2">
    <citation type="submission" date="2020-09" db="EMBL/GenBank/DDBJ databases">
        <authorList>
            <person name="Sun Q."/>
            <person name="Zhou Y."/>
        </authorList>
    </citation>
    <scope>NUCLEOTIDE SEQUENCE</scope>
    <source>
        <strain evidence="3">CGMCC 1.12153</strain>
    </source>
</reference>
<keyword evidence="2" id="KW-1133">Transmembrane helix</keyword>
<evidence type="ECO:0000256" key="1">
    <source>
        <dbReference type="SAM" id="MobiDB-lite"/>
    </source>
</evidence>
<keyword evidence="2" id="KW-0472">Membrane</keyword>
<protein>
    <submittedName>
        <fullName evidence="3">Uncharacterized protein</fullName>
    </submittedName>
</protein>
<evidence type="ECO:0000313" key="4">
    <source>
        <dbReference type="Proteomes" id="UP000660110"/>
    </source>
</evidence>
<evidence type="ECO:0000313" key="3">
    <source>
        <dbReference type="EMBL" id="GGF13594.1"/>
    </source>
</evidence>
<feature type="transmembrane region" description="Helical" evidence="2">
    <location>
        <begin position="45"/>
        <end position="64"/>
    </location>
</feature>
<feature type="region of interest" description="Disordered" evidence="1">
    <location>
        <begin position="1"/>
        <end position="32"/>
    </location>
</feature>
<organism evidence="3 4">
    <name type="scientific">Halobacillus andaensis</name>
    <dbReference type="NCBI Taxonomy" id="1176239"/>
    <lineage>
        <taxon>Bacteria</taxon>
        <taxon>Bacillati</taxon>
        <taxon>Bacillota</taxon>
        <taxon>Bacilli</taxon>
        <taxon>Bacillales</taxon>
        <taxon>Bacillaceae</taxon>
        <taxon>Halobacillus</taxon>
    </lineage>
</organism>
<evidence type="ECO:0000256" key="2">
    <source>
        <dbReference type="SAM" id="Phobius"/>
    </source>
</evidence>
<dbReference type="Proteomes" id="UP000660110">
    <property type="component" value="Unassembled WGS sequence"/>
</dbReference>
<gene>
    <name evidence="3" type="ORF">GCM10010954_10400</name>
</gene>
<sequence length="65" mass="7097">MVRDNNETPEMCRERLKQEESKSSMASSAQGSGLPDLVGGLSWKGTGILVTAMIIGFIAFLYLFN</sequence>
<dbReference type="Pfam" id="PF19893">
    <property type="entry name" value="DUF6366"/>
    <property type="match status" value="1"/>
</dbReference>
<dbReference type="EMBL" id="BMEL01000001">
    <property type="protein sequence ID" value="GGF13594.1"/>
    <property type="molecule type" value="Genomic_DNA"/>
</dbReference>
<proteinExistence type="predicted"/>
<dbReference type="InterPro" id="IPR045946">
    <property type="entry name" value="DUF6366"/>
</dbReference>